<dbReference type="GO" id="GO:0003677">
    <property type="term" value="F:DNA binding"/>
    <property type="evidence" value="ECO:0007669"/>
    <property type="project" value="UniProtKB-KW"/>
</dbReference>
<feature type="domain" description="Response regulatory" evidence="12">
    <location>
        <begin position="8"/>
        <end position="124"/>
    </location>
</feature>
<dbReference type="GO" id="GO:0000156">
    <property type="term" value="F:phosphorelay response regulator activity"/>
    <property type="evidence" value="ECO:0007669"/>
    <property type="project" value="TreeGrafter"/>
</dbReference>
<evidence type="ECO:0000256" key="9">
    <source>
        <dbReference type="ARBA" id="ARBA00024867"/>
    </source>
</evidence>
<dbReference type="InterPro" id="IPR036388">
    <property type="entry name" value="WH-like_DNA-bd_sf"/>
</dbReference>
<gene>
    <name evidence="13" type="ORF">PATL70BA_3099</name>
</gene>
<dbReference type="SUPFAM" id="SSF52172">
    <property type="entry name" value="CheY-like"/>
    <property type="match status" value="1"/>
</dbReference>
<evidence type="ECO:0000256" key="11">
    <source>
        <dbReference type="PROSITE-ProRule" id="PRU00169"/>
    </source>
</evidence>
<keyword evidence="2 10" id="KW-0963">Cytoplasm</keyword>
<dbReference type="RefSeq" id="WP_125138065.1">
    <property type="nucleotide sequence ID" value="NZ_LR130778.1"/>
</dbReference>
<dbReference type="OrthoDB" id="9759232at2"/>
<keyword evidence="14" id="KW-1185">Reference proteome</keyword>
<dbReference type="InterPro" id="IPR024187">
    <property type="entry name" value="Sig_transdc_resp-reg_cit/mal"/>
</dbReference>
<organism evidence="13 14">
    <name type="scientific">Petrocella atlantisensis</name>
    <dbReference type="NCBI Taxonomy" id="2173034"/>
    <lineage>
        <taxon>Bacteria</taxon>
        <taxon>Bacillati</taxon>
        <taxon>Bacillota</taxon>
        <taxon>Clostridia</taxon>
        <taxon>Lachnospirales</taxon>
        <taxon>Vallitaleaceae</taxon>
        <taxon>Petrocella</taxon>
    </lineage>
</organism>
<dbReference type="Gene3D" id="3.40.50.2300">
    <property type="match status" value="1"/>
</dbReference>
<dbReference type="AlphaFoldDB" id="A0A3P7PJ99"/>
<keyword evidence="6 10" id="KW-0238">DNA-binding</keyword>
<name>A0A3P7PJ99_9FIRM</name>
<keyword evidence="3 11" id="KW-0597">Phosphoprotein</keyword>
<keyword evidence="8 10" id="KW-0804">Transcription</keyword>
<dbReference type="GO" id="GO:0003700">
    <property type="term" value="F:DNA-binding transcription factor activity"/>
    <property type="evidence" value="ECO:0007669"/>
    <property type="project" value="InterPro"/>
</dbReference>
<evidence type="ECO:0000256" key="3">
    <source>
        <dbReference type="ARBA" id="ARBA00022553"/>
    </source>
</evidence>
<evidence type="ECO:0000256" key="4">
    <source>
        <dbReference type="ARBA" id="ARBA00023012"/>
    </source>
</evidence>
<dbReference type="KEGG" id="cbar:PATL70BA_3099"/>
<dbReference type="InterPro" id="IPR001789">
    <property type="entry name" value="Sig_transdc_resp-reg_receiver"/>
</dbReference>
<dbReference type="Gene3D" id="1.10.10.10">
    <property type="entry name" value="Winged helix-like DNA-binding domain superfamily/Winged helix DNA-binding domain"/>
    <property type="match status" value="1"/>
</dbReference>
<dbReference type="InterPro" id="IPR011006">
    <property type="entry name" value="CheY-like_superfamily"/>
</dbReference>
<dbReference type="InterPro" id="IPR048714">
    <property type="entry name" value="DpiA-like_HTH"/>
</dbReference>
<protein>
    <recommendedName>
        <fullName evidence="10">Transcriptional regulatory protein</fullName>
    </recommendedName>
</protein>
<evidence type="ECO:0000313" key="14">
    <source>
        <dbReference type="Proteomes" id="UP000279029"/>
    </source>
</evidence>
<reference evidence="13 14" key="1">
    <citation type="submission" date="2018-09" db="EMBL/GenBank/DDBJ databases">
        <authorList>
            <person name="Postec A."/>
        </authorList>
    </citation>
    <scope>NUCLEOTIDE SEQUENCE [LARGE SCALE GENOMIC DNA]</scope>
    <source>
        <strain evidence="13">70B-A</strain>
    </source>
</reference>
<comment type="function">
    <text evidence="9">May play the central regulatory role in sporulation. It may be an element of the effector pathway responsible for the activation of sporulation genes in response to nutritional stress. Spo0A may act in concert with spo0H (a sigma factor) to control the expression of some genes that are critical to the sporulation process.</text>
</comment>
<dbReference type="SMART" id="SM00448">
    <property type="entry name" value="REC"/>
    <property type="match status" value="1"/>
</dbReference>
<evidence type="ECO:0000256" key="2">
    <source>
        <dbReference type="ARBA" id="ARBA00022490"/>
    </source>
</evidence>
<evidence type="ECO:0000256" key="1">
    <source>
        <dbReference type="ARBA" id="ARBA00004496"/>
    </source>
</evidence>
<feature type="modified residue" description="4-aspartylphosphate" evidence="11">
    <location>
        <position position="59"/>
    </location>
</feature>
<accession>A0A3P7PJ99</accession>
<comment type="subcellular location">
    <subcellularLocation>
        <location evidence="1 10">Cytoplasm</location>
    </subcellularLocation>
</comment>
<keyword evidence="4 10" id="KW-0902">Two-component regulatory system</keyword>
<evidence type="ECO:0000256" key="6">
    <source>
        <dbReference type="ARBA" id="ARBA00023125"/>
    </source>
</evidence>
<evidence type="ECO:0000256" key="5">
    <source>
        <dbReference type="ARBA" id="ARBA00023015"/>
    </source>
</evidence>
<dbReference type="PROSITE" id="PS50110">
    <property type="entry name" value="RESPONSE_REGULATORY"/>
    <property type="match status" value="1"/>
</dbReference>
<evidence type="ECO:0000259" key="12">
    <source>
        <dbReference type="PROSITE" id="PS50110"/>
    </source>
</evidence>
<dbReference type="PANTHER" id="PTHR45526">
    <property type="entry name" value="TRANSCRIPTIONAL REGULATORY PROTEIN DPIA"/>
    <property type="match status" value="1"/>
</dbReference>
<dbReference type="Pfam" id="PF00072">
    <property type="entry name" value="Response_reg"/>
    <property type="match status" value="1"/>
</dbReference>
<dbReference type="PIRSF" id="PIRSF006171">
    <property type="entry name" value="RR_citrat_malat"/>
    <property type="match status" value="1"/>
</dbReference>
<dbReference type="Pfam" id="PF20714">
    <property type="entry name" value="HTH_64"/>
    <property type="match status" value="1"/>
</dbReference>
<evidence type="ECO:0000256" key="8">
    <source>
        <dbReference type="ARBA" id="ARBA00023163"/>
    </source>
</evidence>
<proteinExistence type="predicted"/>
<keyword evidence="7 10" id="KW-0010">Activator</keyword>
<dbReference type="EMBL" id="LR130778">
    <property type="protein sequence ID" value="VDN49018.1"/>
    <property type="molecule type" value="Genomic_DNA"/>
</dbReference>
<dbReference type="InterPro" id="IPR036390">
    <property type="entry name" value="WH_DNA-bd_sf"/>
</dbReference>
<dbReference type="InterPro" id="IPR051271">
    <property type="entry name" value="2C-system_Tx_regulators"/>
</dbReference>
<sequence>MSTSLEIKVLIVEDDLMIQRILTEFLKKIRGYTLVGVASDYTSAKHFIESTAIDFVLLDIYLPGGLGIDLLKWIRQQERAIDALLITADNRSETLEKAMRYGAVDYLIKPFRFSRFQEALKRYLVKKAQLHNKIMMDQENIDQLMHLNQNPIYEEGTNQTFENIMSFLQKNSNQSYTSSEIAKILGISRITARRYLEEMENDGIVVLELAYGGVGRPKNLYRFVGDQL</sequence>
<dbReference type="GO" id="GO:0005737">
    <property type="term" value="C:cytoplasm"/>
    <property type="evidence" value="ECO:0007669"/>
    <property type="project" value="UniProtKB-SubCell"/>
</dbReference>
<evidence type="ECO:0000313" key="13">
    <source>
        <dbReference type="EMBL" id="VDN49018.1"/>
    </source>
</evidence>
<dbReference type="Proteomes" id="UP000279029">
    <property type="component" value="Chromosome"/>
</dbReference>
<evidence type="ECO:0000256" key="10">
    <source>
        <dbReference type="PIRNR" id="PIRNR006171"/>
    </source>
</evidence>
<keyword evidence="5 10" id="KW-0805">Transcription regulation</keyword>
<evidence type="ECO:0000256" key="7">
    <source>
        <dbReference type="ARBA" id="ARBA00023159"/>
    </source>
</evidence>
<dbReference type="PANTHER" id="PTHR45526:SF1">
    <property type="entry name" value="TRANSCRIPTIONAL REGULATORY PROTEIN DCUR-RELATED"/>
    <property type="match status" value="1"/>
</dbReference>
<dbReference type="SUPFAM" id="SSF46785">
    <property type="entry name" value="Winged helix' DNA-binding domain"/>
    <property type="match status" value="1"/>
</dbReference>